<protein>
    <submittedName>
        <fullName evidence="2">Flavo protein NADH-dependent oxidoreductase</fullName>
    </submittedName>
</protein>
<dbReference type="GO" id="GO:0010181">
    <property type="term" value="F:FMN binding"/>
    <property type="evidence" value="ECO:0007669"/>
    <property type="project" value="InterPro"/>
</dbReference>
<dbReference type="Gene3D" id="3.20.20.70">
    <property type="entry name" value="Aldolase class I"/>
    <property type="match status" value="1"/>
</dbReference>
<evidence type="ECO:0000259" key="1">
    <source>
        <dbReference type="Pfam" id="PF00724"/>
    </source>
</evidence>
<dbReference type="OrthoDB" id="276546at2759"/>
<gene>
    <name evidence="2" type="ORF">BT96DRAFT_874747</name>
</gene>
<dbReference type="PANTHER" id="PTHR22893">
    <property type="entry name" value="NADH OXIDOREDUCTASE-RELATED"/>
    <property type="match status" value="1"/>
</dbReference>
<dbReference type="EMBL" id="ML769396">
    <property type="protein sequence ID" value="KAE9407430.1"/>
    <property type="molecule type" value="Genomic_DNA"/>
</dbReference>
<dbReference type="Proteomes" id="UP000799118">
    <property type="component" value="Unassembled WGS sequence"/>
</dbReference>
<dbReference type="AlphaFoldDB" id="A0A6A4IBQ4"/>
<dbReference type="InterPro" id="IPR013785">
    <property type="entry name" value="Aldolase_TIM"/>
</dbReference>
<feature type="domain" description="NADH:flavin oxidoreductase/NADH oxidase N-terminal" evidence="1">
    <location>
        <begin position="10"/>
        <end position="352"/>
    </location>
</feature>
<dbReference type="SUPFAM" id="SSF51395">
    <property type="entry name" value="FMN-linked oxidoreductases"/>
    <property type="match status" value="1"/>
</dbReference>
<dbReference type="PANTHER" id="PTHR22893:SF91">
    <property type="entry name" value="NADPH DEHYDROGENASE 2-RELATED"/>
    <property type="match status" value="1"/>
</dbReference>
<keyword evidence="3" id="KW-1185">Reference proteome</keyword>
<evidence type="ECO:0000313" key="2">
    <source>
        <dbReference type="EMBL" id="KAE9407430.1"/>
    </source>
</evidence>
<dbReference type="Pfam" id="PF00724">
    <property type="entry name" value="Oxidored_FMN"/>
    <property type="match status" value="1"/>
</dbReference>
<proteinExistence type="predicted"/>
<reference evidence="2" key="1">
    <citation type="journal article" date="2019" name="Environ. Microbiol.">
        <title>Fungal ecological strategies reflected in gene transcription - a case study of two litter decomposers.</title>
        <authorList>
            <person name="Barbi F."/>
            <person name="Kohler A."/>
            <person name="Barry K."/>
            <person name="Baskaran P."/>
            <person name="Daum C."/>
            <person name="Fauchery L."/>
            <person name="Ihrmark K."/>
            <person name="Kuo A."/>
            <person name="LaButti K."/>
            <person name="Lipzen A."/>
            <person name="Morin E."/>
            <person name="Grigoriev I.V."/>
            <person name="Henrissat B."/>
            <person name="Lindahl B."/>
            <person name="Martin F."/>
        </authorList>
    </citation>
    <scope>NUCLEOTIDE SEQUENCE</scope>
    <source>
        <strain evidence="2">JB14</strain>
    </source>
</reference>
<evidence type="ECO:0000313" key="3">
    <source>
        <dbReference type="Proteomes" id="UP000799118"/>
    </source>
</evidence>
<accession>A0A6A4IBQ4</accession>
<dbReference type="InterPro" id="IPR045247">
    <property type="entry name" value="Oye-like"/>
</dbReference>
<name>A0A6A4IBQ4_9AGAR</name>
<sequence length="385" mass="42510">MSKSNANAALFEPLQLGPLTLRNRVFMAALTRSRSVPTNIPNDLNVEYYRQRAQSAGLIVSEAILVSQQGTEWPHAPGIWSKEHVAGWKKVTDVVHAQGGHIFAQVWHAGRVSHPDMPEQKAAGKPVYAPSAVSARGGKFRLLPGMPGYVTPTEIDDPTKLIDLFEQAAVNAKESGFDGVEIHGANGYLIHQWLDSGSNKRTDSWGGSVGNRCRFPLQVLERLISVFGKERVGIKISPCGGYNDVGMPLEETIETFSYFISGMEKLGIAYVNLSRYLPDFDIGFDGKKRGTGHDVVETYSKLLNAVKVFADGGFTEEEAITVVKDGKVDGVFFGRLWIAHPDLAKRFEHGKALDNQLDFMTLYGIYQGTEEEQKKGYIDYPPAQY</sequence>
<dbReference type="GO" id="GO:0016491">
    <property type="term" value="F:oxidoreductase activity"/>
    <property type="evidence" value="ECO:0007669"/>
    <property type="project" value="InterPro"/>
</dbReference>
<organism evidence="2 3">
    <name type="scientific">Gymnopus androsaceus JB14</name>
    <dbReference type="NCBI Taxonomy" id="1447944"/>
    <lineage>
        <taxon>Eukaryota</taxon>
        <taxon>Fungi</taxon>
        <taxon>Dikarya</taxon>
        <taxon>Basidiomycota</taxon>
        <taxon>Agaricomycotina</taxon>
        <taxon>Agaricomycetes</taxon>
        <taxon>Agaricomycetidae</taxon>
        <taxon>Agaricales</taxon>
        <taxon>Marasmiineae</taxon>
        <taxon>Omphalotaceae</taxon>
        <taxon>Gymnopus</taxon>
    </lineage>
</organism>
<dbReference type="CDD" id="cd02933">
    <property type="entry name" value="OYE_like_FMN"/>
    <property type="match status" value="1"/>
</dbReference>
<dbReference type="InterPro" id="IPR001155">
    <property type="entry name" value="OxRdtase_FMN_N"/>
</dbReference>